<name>A0A1H9U8M0_9SPHI</name>
<dbReference type="InterPro" id="IPR016181">
    <property type="entry name" value="Acyl_CoA_acyltransferase"/>
</dbReference>
<protein>
    <submittedName>
        <fullName evidence="2">FR47-like protein</fullName>
    </submittedName>
</protein>
<organism evidence="2 3">
    <name type="scientific">Pedobacter rhizosphaerae</name>
    <dbReference type="NCBI Taxonomy" id="390241"/>
    <lineage>
        <taxon>Bacteria</taxon>
        <taxon>Pseudomonadati</taxon>
        <taxon>Bacteroidota</taxon>
        <taxon>Sphingobacteriia</taxon>
        <taxon>Sphingobacteriales</taxon>
        <taxon>Sphingobacteriaceae</taxon>
        <taxon>Pedobacter</taxon>
    </lineage>
</organism>
<sequence length="228" mass="25749">MQHILDNPIYNSLATTHQHYAKGNDKVKFYMEDVTAFAGLKKYNKENFENLHEISPADSLFVIFTLGQVEIPANWKITMTIDMFQMVYEASGNSDQGKSDEVLTDLHESHIPEMTDLVNLTKPGPFLARTIELGNYTGIFKGDQLVSMAGHRISPYPYIEISAVCTHPDHLGNGYSYQILSKLVNGILAQSQTPFLHVRNDNIAAIKLYEKLGFRVRTDMFATVFKKA</sequence>
<dbReference type="AlphaFoldDB" id="A0A1H9U8M0"/>
<dbReference type="RefSeq" id="WP_090886981.1">
    <property type="nucleotide sequence ID" value="NZ_FOGG01000028.1"/>
</dbReference>
<evidence type="ECO:0000259" key="1">
    <source>
        <dbReference type="PROSITE" id="PS51186"/>
    </source>
</evidence>
<feature type="domain" description="N-acetyltransferase" evidence="1">
    <location>
        <begin position="101"/>
        <end position="228"/>
    </location>
</feature>
<dbReference type="InterPro" id="IPR013653">
    <property type="entry name" value="GCN5-like_dom"/>
</dbReference>
<dbReference type="Proteomes" id="UP000199572">
    <property type="component" value="Unassembled WGS sequence"/>
</dbReference>
<dbReference type="GO" id="GO:0016747">
    <property type="term" value="F:acyltransferase activity, transferring groups other than amino-acyl groups"/>
    <property type="evidence" value="ECO:0007669"/>
    <property type="project" value="InterPro"/>
</dbReference>
<evidence type="ECO:0000313" key="2">
    <source>
        <dbReference type="EMBL" id="SES05588.1"/>
    </source>
</evidence>
<dbReference type="PROSITE" id="PS51186">
    <property type="entry name" value="GNAT"/>
    <property type="match status" value="1"/>
</dbReference>
<keyword evidence="3" id="KW-1185">Reference proteome</keyword>
<dbReference type="Gene3D" id="3.40.630.30">
    <property type="match status" value="1"/>
</dbReference>
<evidence type="ECO:0000313" key="3">
    <source>
        <dbReference type="Proteomes" id="UP000199572"/>
    </source>
</evidence>
<dbReference type="STRING" id="390241.SAMN04488023_12841"/>
<reference evidence="2 3" key="1">
    <citation type="submission" date="2016-10" db="EMBL/GenBank/DDBJ databases">
        <authorList>
            <person name="de Groot N.N."/>
        </authorList>
    </citation>
    <scope>NUCLEOTIDE SEQUENCE [LARGE SCALE GENOMIC DNA]</scope>
    <source>
        <strain evidence="2 3">DSM 18610</strain>
    </source>
</reference>
<proteinExistence type="predicted"/>
<dbReference type="OrthoDB" id="9797456at2"/>
<dbReference type="Pfam" id="PF08445">
    <property type="entry name" value="FR47"/>
    <property type="match status" value="1"/>
</dbReference>
<gene>
    <name evidence="2" type="ORF">SAMN04488023_12841</name>
</gene>
<dbReference type="EMBL" id="FOGG01000028">
    <property type="protein sequence ID" value="SES05588.1"/>
    <property type="molecule type" value="Genomic_DNA"/>
</dbReference>
<accession>A0A1H9U8M0</accession>
<dbReference type="InterPro" id="IPR000182">
    <property type="entry name" value="GNAT_dom"/>
</dbReference>
<dbReference type="SUPFAM" id="SSF55729">
    <property type="entry name" value="Acyl-CoA N-acyltransferases (Nat)"/>
    <property type="match status" value="1"/>
</dbReference>